<gene>
    <name evidence="2" type="ORF">BW685_21445</name>
</gene>
<dbReference type="EMBL" id="MTJZ01000032">
    <property type="protein sequence ID" value="OMG71380.1"/>
    <property type="molecule type" value="Genomic_DNA"/>
</dbReference>
<evidence type="ECO:0000313" key="3">
    <source>
        <dbReference type="Proteomes" id="UP000187194"/>
    </source>
</evidence>
<name>A0A1R1J7W0_9BURK</name>
<organism evidence="2 3">
    <name type="scientific">Burkholderia ubonensis</name>
    <dbReference type="NCBI Taxonomy" id="101571"/>
    <lineage>
        <taxon>Bacteria</taxon>
        <taxon>Pseudomonadati</taxon>
        <taxon>Pseudomonadota</taxon>
        <taxon>Betaproteobacteria</taxon>
        <taxon>Burkholderiales</taxon>
        <taxon>Burkholderiaceae</taxon>
        <taxon>Burkholderia</taxon>
        <taxon>Burkholderia cepacia complex</taxon>
    </lineage>
</organism>
<accession>A0A1R1J7W0</accession>
<sequence length="63" mass="6529">MKVAIFVLVSLATLAGCDDKGASVDAKQAASAAQLRDGSNVVSSPPKNWTWGDAPSQQAKKNQ</sequence>
<dbReference type="AlphaFoldDB" id="A0A1R1J7W0"/>
<evidence type="ECO:0000256" key="1">
    <source>
        <dbReference type="SAM" id="MobiDB-lite"/>
    </source>
</evidence>
<feature type="region of interest" description="Disordered" evidence="1">
    <location>
        <begin position="34"/>
        <end position="63"/>
    </location>
</feature>
<reference evidence="2 3" key="1">
    <citation type="submission" date="2017-01" db="EMBL/GenBank/DDBJ databases">
        <title>Phylogeographic, genomic and meropenem susceptibility analysis of Burkholderia ubonensis.</title>
        <authorList>
            <person name="Price E.P."/>
            <person name="Sarovich D.S."/>
            <person name="Webb J.R."/>
            <person name="Hall C.M."/>
            <person name="Sahl J.W."/>
            <person name="Kaestli M."/>
            <person name="Mayo M."/>
            <person name="Harrington G."/>
            <person name="Baker A.L."/>
            <person name="Sidak-Loftis L.C."/>
            <person name="Lummis M."/>
            <person name="Schupp J.M."/>
            <person name="Gillece J.D."/>
            <person name="Tuanyok A."/>
            <person name="Warner J."/>
            <person name="Busch J.D."/>
            <person name="Keim P."/>
            <person name="Currie B.J."/>
            <person name="Wagner D.M."/>
        </authorList>
    </citation>
    <scope>NUCLEOTIDE SEQUENCE [LARGE SCALE GENOMIC DNA]</scope>
    <source>
        <strain evidence="2 3">A21</strain>
    </source>
</reference>
<evidence type="ECO:0000313" key="2">
    <source>
        <dbReference type="EMBL" id="OMG71380.1"/>
    </source>
</evidence>
<dbReference type="RefSeq" id="WP_076479656.1">
    <property type="nucleotide sequence ID" value="NZ_MTJZ01000032.1"/>
</dbReference>
<dbReference type="Proteomes" id="UP000187194">
    <property type="component" value="Unassembled WGS sequence"/>
</dbReference>
<proteinExistence type="predicted"/>
<evidence type="ECO:0008006" key="4">
    <source>
        <dbReference type="Google" id="ProtNLM"/>
    </source>
</evidence>
<dbReference type="PROSITE" id="PS51257">
    <property type="entry name" value="PROKAR_LIPOPROTEIN"/>
    <property type="match status" value="1"/>
</dbReference>
<comment type="caution">
    <text evidence="2">The sequence shown here is derived from an EMBL/GenBank/DDBJ whole genome shotgun (WGS) entry which is preliminary data.</text>
</comment>
<protein>
    <recommendedName>
        <fullName evidence="4">Lipoprotein</fullName>
    </recommendedName>
</protein>